<evidence type="ECO:0000313" key="3">
    <source>
        <dbReference type="EMBL" id="ABD69982.1"/>
    </source>
</evidence>
<feature type="domain" description="KfrA N-terminal DNA-binding" evidence="2">
    <location>
        <begin position="10"/>
        <end position="131"/>
    </location>
</feature>
<name>Q21W71_ALBFT</name>
<proteinExistence type="predicted"/>
<dbReference type="Proteomes" id="UP000008332">
    <property type="component" value="Chromosome"/>
</dbReference>
<dbReference type="InterPro" id="IPR021104">
    <property type="entry name" value="KfrA_DNA-bd_N"/>
</dbReference>
<reference evidence="4" key="1">
    <citation type="submission" date="2006-02" db="EMBL/GenBank/DDBJ databases">
        <title>Complete sequence of chromosome of Rhodoferax ferrireducens DSM 15236.</title>
        <authorList>
            <person name="Copeland A."/>
            <person name="Lucas S."/>
            <person name="Lapidus A."/>
            <person name="Barry K."/>
            <person name="Detter J.C."/>
            <person name="Glavina del Rio T."/>
            <person name="Hammon N."/>
            <person name="Israni S."/>
            <person name="Pitluck S."/>
            <person name="Brettin T."/>
            <person name="Bruce D."/>
            <person name="Han C."/>
            <person name="Tapia R."/>
            <person name="Gilna P."/>
            <person name="Kiss H."/>
            <person name="Schmutz J."/>
            <person name="Larimer F."/>
            <person name="Land M."/>
            <person name="Kyrpides N."/>
            <person name="Ivanova N."/>
            <person name="Richardson P."/>
        </authorList>
    </citation>
    <scope>NUCLEOTIDE SEQUENCE [LARGE SCALE GENOMIC DNA]</scope>
    <source>
        <strain evidence="4">ATCC BAA-621 / DSM 15236 / T118</strain>
    </source>
</reference>
<evidence type="ECO:0000259" key="2">
    <source>
        <dbReference type="Pfam" id="PF11740"/>
    </source>
</evidence>
<gene>
    <name evidence="3" type="ordered locus">Rfer_2260</name>
</gene>
<dbReference type="OrthoDB" id="583532at2"/>
<dbReference type="RefSeq" id="WP_011464550.1">
    <property type="nucleotide sequence ID" value="NC_007908.1"/>
</dbReference>
<dbReference type="eggNOG" id="COG1570">
    <property type="taxonomic scope" value="Bacteria"/>
</dbReference>
<dbReference type="STRING" id="338969.Rfer_2260"/>
<sequence>MQSKSTRGVQQEDVWTAADALIAEGLRPTIERVRQKIGRGSPNTVSPMLESWFATLGPRLGVSDGKKDSTGAELPAPVHQAVVKLWDSALRSAQEVAEQGLILAQQALARERASLEFRDADLASREQLLKERQGAIDEALQVARGQIVDLTSRLEQVHVMSIRRDGEVDALQLKLSDSDRQRMLDQRRNEEEANRHADERRRLQEHATSTERRLMTELDRERQEAKRLKSKLNEAEQCADAVAKKIQEDTQILAQRLRDAEIELRSEHQALLITHERANELRRLMDDQRISNGEALDKMSLLLTEATQREQAIVKPKKRVKSKVG</sequence>
<accession>Q21W71</accession>
<evidence type="ECO:0000313" key="4">
    <source>
        <dbReference type="Proteomes" id="UP000008332"/>
    </source>
</evidence>
<protein>
    <recommendedName>
        <fullName evidence="2">KfrA N-terminal DNA-binding domain-containing protein</fullName>
    </recommendedName>
</protein>
<keyword evidence="4" id="KW-1185">Reference proteome</keyword>
<dbReference type="EMBL" id="CP000267">
    <property type="protein sequence ID" value="ABD69982.1"/>
    <property type="molecule type" value="Genomic_DNA"/>
</dbReference>
<dbReference type="Pfam" id="PF11740">
    <property type="entry name" value="KfrA_N"/>
    <property type="match status" value="1"/>
</dbReference>
<feature type="region of interest" description="Disordered" evidence="1">
    <location>
        <begin position="181"/>
        <end position="210"/>
    </location>
</feature>
<dbReference type="HOGENOM" id="CLU_065092_0_0_4"/>
<evidence type="ECO:0000256" key="1">
    <source>
        <dbReference type="SAM" id="MobiDB-lite"/>
    </source>
</evidence>
<dbReference type="KEGG" id="rfr:Rfer_2260"/>
<organism evidence="3 4">
    <name type="scientific">Albidiferax ferrireducens (strain ATCC BAA-621 / DSM 15236 / T118)</name>
    <name type="common">Rhodoferax ferrireducens</name>
    <dbReference type="NCBI Taxonomy" id="338969"/>
    <lineage>
        <taxon>Bacteria</taxon>
        <taxon>Pseudomonadati</taxon>
        <taxon>Pseudomonadota</taxon>
        <taxon>Betaproteobacteria</taxon>
        <taxon>Burkholderiales</taxon>
        <taxon>Comamonadaceae</taxon>
        <taxon>Rhodoferax</taxon>
    </lineage>
</organism>
<dbReference type="AlphaFoldDB" id="Q21W71"/>